<accession>A0A0F6EMW2</accession>
<proteinExistence type="predicted"/>
<gene>
    <name evidence="1" type="ORF">NCTC10343_02871</name>
</gene>
<evidence type="ECO:0000313" key="2">
    <source>
        <dbReference type="Proteomes" id="UP000254400"/>
    </source>
</evidence>
<dbReference type="AlphaFoldDB" id="A0A0F6EMW2"/>
<protein>
    <submittedName>
        <fullName evidence="1">Uncharacterized protein</fullName>
    </submittedName>
</protein>
<organism evidence="1 2">
    <name type="scientific">Paenibacillus polymyxa</name>
    <name type="common">Bacillus polymyxa</name>
    <dbReference type="NCBI Taxonomy" id="1406"/>
    <lineage>
        <taxon>Bacteria</taxon>
        <taxon>Bacillati</taxon>
        <taxon>Bacillota</taxon>
        <taxon>Bacilli</taxon>
        <taxon>Bacillales</taxon>
        <taxon>Paenibacillaceae</taxon>
        <taxon>Paenibacillus</taxon>
    </lineage>
</organism>
<name>A0A0F6EMW2_PAEPO</name>
<sequence>MNLERFLEIHRRNIQDKLQEERPRTDEQKQIVVALYIAEALNHLRNNLTMEEVLGLTEIYRDYRRTSAMK</sequence>
<evidence type="ECO:0000313" key="1">
    <source>
        <dbReference type="EMBL" id="SUA70002.1"/>
    </source>
</evidence>
<dbReference type="RefSeq" id="WP_019687438.1">
    <property type="nucleotide sequence ID" value="NZ_CP049598.1"/>
</dbReference>
<dbReference type="Proteomes" id="UP000254400">
    <property type="component" value="Unassembled WGS sequence"/>
</dbReference>
<dbReference type="EMBL" id="UGSC01000001">
    <property type="protein sequence ID" value="SUA70002.1"/>
    <property type="molecule type" value="Genomic_DNA"/>
</dbReference>
<reference evidence="1 2" key="1">
    <citation type="submission" date="2018-06" db="EMBL/GenBank/DDBJ databases">
        <authorList>
            <consortium name="Pathogen Informatics"/>
            <person name="Doyle S."/>
        </authorList>
    </citation>
    <scope>NUCLEOTIDE SEQUENCE [LARGE SCALE GENOMIC DNA]</scope>
    <source>
        <strain evidence="1 2">NCTC10343</strain>
    </source>
</reference>